<evidence type="ECO:0000313" key="1">
    <source>
        <dbReference type="EMBL" id="GAG30152.1"/>
    </source>
</evidence>
<comment type="caution">
    <text evidence="1">The sequence shown here is derived from an EMBL/GenBank/DDBJ whole genome shotgun (WGS) entry which is preliminary data.</text>
</comment>
<name>X0X407_9ZZZZ</name>
<organism evidence="1">
    <name type="scientific">marine sediment metagenome</name>
    <dbReference type="NCBI Taxonomy" id="412755"/>
    <lineage>
        <taxon>unclassified sequences</taxon>
        <taxon>metagenomes</taxon>
        <taxon>ecological metagenomes</taxon>
    </lineage>
</organism>
<dbReference type="EMBL" id="BARS01043876">
    <property type="protein sequence ID" value="GAG30152.1"/>
    <property type="molecule type" value="Genomic_DNA"/>
</dbReference>
<accession>X0X407</accession>
<gene>
    <name evidence="1" type="ORF">S01H1_66364</name>
</gene>
<protein>
    <submittedName>
        <fullName evidence="1">Uncharacterized protein</fullName>
    </submittedName>
</protein>
<reference evidence="1" key="1">
    <citation type="journal article" date="2014" name="Front. Microbiol.">
        <title>High frequency of phylogenetically diverse reductive dehalogenase-homologous genes in deep subseafloor sedimentary metagenomes.</title>
        <authorList>
            <person name="Kawai M."/>
            <person name="Futagami T."/>
            <person name="Toyoda A."/>
            <person name="Takaki Y."/>
            <person name="Nishi S."/>
            <person name="Hori S."/>
            <person name="Arai W."/>
            <person name="Tsubouchi T."/>
            <person name="Morono Y."/>
            <person name="Uchiyama I."/>
            <person name="Ito T."/>
            <person name="Fujiyama A."/>
            <person name="Inagaki F."/>
            <person name="Takami H."/>
        </authorList>
    </citation>
    <scope>NUCLEOTIDE SEQUENCE</scope>
    <source>
        <strain evidence="1">Expedition CK06-06</strain>
    </source>
</reference>
<proteinExistence type="predicted"/>
<dbReference type="AlphaFoldDB" id="X0X407"/>
<sequence length="91" mass="10717">MTYKELKAYFDETELPECLRGETKVYFKIKNQANLWFAQIDAEIKRVGIDNLRDQSPKAVHAGGCIRQLYSDLQVRENWDKGLYQIEEMSK</sequence>